<proteinExistence type="inferred from homology"/>
<keyword evidence="3" id="KW-0326">Glycosidase</keyword>
<dbReference type="AlphaFoldDB" id="A0A2S8FDG7"/>
<comment type="similarity">
    <text evidence="1">Belongs to the glycosyl hydrolase 32 family.</text>
</comment>
<evidence type="ECO:0000313" key="6">
    <source>
        <dbReference type="Proteomes" id="UP000239388"/>
    </source>
</evidence>
<accession>A0A2S8FDG7</accession>
<dbReference type="Gene3D" id="2.115.10.20">
    <property type="entry name" value="Glycosyl hydrolase domain, family 43"/>
    <property type="match status" value="2"/>
</dbReference>
<evidence type="ECO:0000259" key="4">
    <source>
        <dbReference type="Pfam" id="PF00251"/>
    </source>
</evidence>
<dbReference type="InterPro" id="IPR023296">
    <property type="entry name" value="Glyco_hydro_beta-prop_sf"/>
</dbReference>
<dbReference type="OrthoDB" id="180690at2"/>
<evidence type="ECO:0000256" key="1">
    <source>
        <dbReference type="ARBA" id="ARBA00009902"/>
    </source>
</evidence>
<dbReference type="InterPro" id="IPR013148">
    <property type="entry name" value="Glyco_hydro_32_N"/>
</dbReference>
<reference evidence="5 6" key="1">
    <citation type="submission" date="2018-02" db="EMBL/GenBank/DDBJ databases">
        <title>Comparative genomes isolates from brazilian mangrove.</title>
        <authorList>
            <person name="Araujo J.E."/>
            <person name="Taketani R.G."/>
            <person name="Silva M.C.P."/>
            <person name="Loureco M.V."/>
            <person name="Andreote F.D."/>
        </authorList>
    </citation>
    <scope>NUCLEOTIDE SEQUENCE [LARGE SCALE GENOMIC DNA]</scope>
    <source>
        <strain evidence="5 6">NAP PRIS-MGV</strain>
    </source>
</reference>
<dbReference type="Pfam" id="PF00251">
    <property type="entry name" value="Glyco_hydro_32N"/>
    <property type="match status" value="1"/>
</dbReference>
<dbReference type="Proteomes" id="UP000239388">
    <property type="component" value="Unassembled WGS sequence"/>
</dbReference>
<keyword evidence="2" id="KW-0378">Hydrolase</keyword>
<evidence type="ECO:0000313" key="5">
    <source>
        <dbReference type="EMBL" id="PQO30196.1"/>
    </source>
</evidence>
<organism evidence="5 6">
    <name type="scientific">Blastopirellula marina</name>
    <dbReference type="NCBI Taxonomy" id="124"/>
    <lineage>
        <taxon>Bacteria</taxon>
        <taxon>Pseudomonadati</taxon>
        <taxon>Planctomycetota</taxon>
        <taxon>Planctomycetia</taxon>
        <taxon>Pirellulales</taxon>
        <taxon>Pirellulaceae</taxon>
        <taxon>Blastopirellula</taxon>
    </lineage>
</organism>
<name>A0A2S8FDG7_9BACT</name>
<dbReference type="GO" id="GO:0016798">
    <property type="term" value="F:hydrolase activity, acting on glycosyl bonds"/>
    <property type="evidence" value="ECO:0007669"/>
    <property type="project" value="UniProtKB-KW"/>
</dbReference>
<sequence length="485" mass="54020">MLVACAVAQAALAEPIAIEGRRELFVDNYLIESLDDAELFLHKPHDEGIVFQFDKPWEGLFCGYCTVIHTDDKYQLYYRGIPTAGSDGNDNEVTCYAESKDGIHWERPAINKYVVHGAKENNVILAHAAPVTHNFSPFLDTNPNADPKQRYKAIGGTSTSQLVAYVSPDGIHWSKLRDEPVIKDKGWVFDSQNVAFWSDSEECYVAYYRRASERVRAIARTTSKDFVNWTEPVQMTYSNTGTGTPRNHLYTNQTHPYFRAPQIYVATAARFMPGRRVITPEQAEEIGVHPKYFNDSADAIFMTSRGGDHYDCTFDQGFVRPGTALGNWVSRTNYPVLNVVQTGPEEMSLYVNQEYGQPTSNIHRYSLRLDGFASVRARGKVGTLVTKPLTFSGDQLELNFATSAAGGVQAEIEDEAGKPIPGFSLDDANVTIGNDLSRVVTWKEKGSDVSELAGKTVRLKFVLDDADLYAFQFSSPQKAKDLAGK</sequence>
<evidence type="ECO:0000256" key="3">
    <source>
        <dbReference type="ARBA" id="ARBA00023295"/>
    </source>
</evidence>
<dbReference type="SUPFAM" id="SSF75005">
    <property type="entry name" value="Arabinanase/levansucrase/invertase"/>
    <property type="match status" value="1"/>
</dbReference>
<evidence type="ECO:0000256" key="2">
    <source>
        <dbReference type="ARBA" id="ARBA00022801"/>
    </source>
</evidence>
<protein>
    <recommendedName>
        <fullName evidence="4">Glycosyl hydrolase family 32 N-terminal domain-containing protein</fullName>
    </recommendedName>
</protein>
<dbReference type="EMBL" id="PUIB01000021">
    <property type="protein sequence ID" value="PQO30196.1"/>
    <property type="molecule type" value="Genomic_DNA"/>
</dbReference>
<gene>
    <name evidence="5" type="ORF">C5Y98_21605</name>
</gene>
<feature type="domain" description="Glycosyl hydrolase family 32 N-terminal" evidence="4">
    <location>
        <begin position="67"/>
        <end position="240"/>
    </location>
</feature>
<comment type="caution">
    <text evidence="5">The sequence shown here is derived from an EMBL/GenBank/DDBJ whole genome shotgun (WGS) entry which is preliminary data.</text>
</comment>